<evidence type="ECO:0000259" key="1">
    <source>
        <dbReference type="PROSITE" id="PS50830"/>
    </source>
</evidence>
<organism evidence="2 3">
    <name type="scientific">Microbacterium gallinarum</name>
    <dbReference type="NCBI Taxonomy" id="2762209"/>
    <lineage>
        <taxon>Bacteria</taxon>
        <taxon>Bacillati</taxon>
        <taxon>Actinomycetota</taxon>
        <taxon>Actinomycetes</taxon>
        <taxon>Micrococcales</taxon>
        <taxon>Microbacteriaceae</taxon>
        <taxon>Microbacterium</taxon>
    </lineage>
</organism>
<name>A0ABR8X5R7_9MICO</name>
<dbReference type="SMART" id="SM00318">
    <property type="entry name" value="SNc"/>
    <property type="match status" value="1"/>
</dbReference>
<dbReference type="EMBL" id="JACSPM010000005">
    <property type="protein sequence ID" value="MBD8024677.1"/>
    <property type="molecule type" value="Genomic_DNA"/>
</dbReference>
<reference evidence="2 3" key="1">
    <citation type="submission" date="2020-08" db="EMBL/GenBank/DDBJ databases">
        <title>A Genomic Blueprint of the Chicken Gut Microbiome.</title>
        <authorList>
            <person name="Gilroy R."/>
            <person name="Ravi A."/>
            <person name="Getino M."/>
            <person name="Pursley I."/>
            <person name="Horton D.L."/>
            <person name="Alikhan N.-F."/>
            <person name="Baker D."/>
            <person name="Gharbi K."/>
            <person name="Hall N."/>
            <person name="Watson M."/>
            <person name="Adriaenssens E.M."/>
            <person name="Foster-Nyarko E."/>
            <person name="Jarju S."/>
            <person name="Secka A."/>
            <person name="Antonio M."/>
            <person name="Oren A."/>
            <person name="Chaudhuri R."/>
            <person name="La Ragione R.M."/>
            <person name="Hildebrand F."/>
            <person name="Pallen M.J."/>
        </authorList>
    </citation>
    <scope>NUCLEOTIDE SEQUENCE [LARGE SCALE GENOMIC DNA]</scope>
    <source>
        <strain evidence="2 3">Sa1CUA4</strain>
    </source>
</reference>
<dbReference type="PROSITE" id="PS50830">
    <property type="entry name" value="TNASE_3"/>
    <property type="match status" value="1"/>
</dbReference>
<dbReference type="InterPro" id="IPR035437">
    <property type="entry name" value="SNase_OB-fold_sf"/>
</dbReference>
<evidence type="ECO:0000313" key="2">
    <source>
        <dbReference type="EMBL" id="MBD8024677.1"/>
    </source>
</evidence>
<accession>A0ABR8X5R7</accession>
<gene>
    <name evidence="2" type="ORF">H9622_13905</name>
</gene>
<dbReference type="SUPFAM" id="SSF50199">
    <property type="entry name" value="Staphylococcal nuclease"/>
    <property type="match status" value="1"/>
</dbReference>
<comment type="caution">
    <text evidence="2">The sequence shown here is derived from an EMBL/GenBank/DDBJ whole genome shotgun (WGS) entry which is preliminary data.</text>
</comment>
<dbReference type="InterPro" id="IPR016071">
    <property type="entry name" value="Staphylococal_nuclease_OB-fold"/>
</dbReference>
<dbReference type="RefSeq" id="WP_191767018.1">
    <property type="nucleotide sequence ID" value="NZ_JACSPM010000005.1"/>
</dbReference>
<proteinExistence type="predicted"/>
<dbReference type="Pfam" id="PF00565">
    <property type="entry name" value="SNase"/>
    <property type="match status" value="1"/>
</dbReference>
<evidence type="ECO:0000313" key="3">
    <source>
        <dbReference type="Proteomes" id="UP000602532"/>
    </source>
</evidence>
<dbReference type="Gene3D" id="2.40.50.90">
    <property type="match status" value="1"/>
</dbReference>
<protein>
    <submittedName>
        <fullName evidence="2">Thermonuclease family protein</fullName>
    </submittedName>
</protein>
<keyword evidence="3" id="KW-1185">Reference proteome</keyword>
<dbReference type="Proteomes" id="UP000602532">
    <property type="component" value="Unassembled WGS sequence"/>
</dbReference>
<sequence length="201" mass="21217">MKGFVTAVAVVLGSVLVLAIGVALAVWVLLSVGAFDAPAEPATSSGTEAPVADGIPSRPAEAFPLTVRYVFDGDTIEAQATQPNTIVTTTEPVRIRLIGVDTPEGTPTPECWADEARAHLRELLPEGTTVWAAPDTETSDRYGRYLFNLWSDDGRFINHELVAAGDAEAIRVGSNDAFYDLLTDAQTQAQASGAGRWAACG</sequence>
<feature type="domain" description="TNase-like" evidence="1">
    <location>
        <begin position="61"/>
        <end position="199"/>
    </location>
</feature>